<dbReference type="AlphaFoldDB" id="A0A0D8IZX1"/>
<protein>
    <submittedName>
        <fullName evidence="1">Uncharacterized protein</fullName>
    </submittedName>
</protein>
<dbReference type="GeneID" id="42856416"/>
<accession>A0A0D8IZX1</accession>
<name>A0A0D8IZX1_9FIRM</name>
<comment type="caution">
    <text evidence="1">The sequence shown here is derived from an EMBL/GenBank/DDBJ whole genome shotgun (WGS) entry which is preliminary data.</text>
</comment>
<gene>
    <name evidence="1" type="ORF">TQ39_07285</name>
</gene>
<evidence type="ECO:0000313" key="1">
    <source>
        <dbReference type="EMBL" id="KJF40197.1"/>
    </source>
</evidence>
<dbReference type="RefSeq" id="WP_040909920.1">
    <property type="nucleotide sequence ID" value="NZ_CAUEXJ010000034.1"/>
</dbReference>
<proteinExistence type="predicted"/>
<evidence type="ECO:0000313" key="2">
    <source>
        <dbReference type="Proteomes" id="UP000032483"/>
    </source>
</evidence>
<reference evidence="1" key="1">
    <citation type="submission" date="2015-02" db="EMBL/GenBank/DDBJ databases">
        <title>A novel member of the family Ruminococcaceae isolated from human feces.</title>
        <authorList>
            <person name="Shkoporov A.N."/>
            <person name="Chaplin A.V."/>
            <person name="Motuzova O.V."/>
            <person name="Kafarskaia L.I."/>
            <person name="Khokhlova E.V."/>
            <person name="Efimov B.A."/>
        </authorList>
    </citation>
    <scope>NUCLEOTIDE SEQUENCE [LARGE SCALE GENOMIC DNA]</scope>
    <source>
        <strain evidence="1">585-1</strain>
    </source>
</reference>
<keyword evidence="2" id="KW-1185">Reference proteome</keyword>
<sequence>MMELKKKATAARTRNGTYNRNADELEKIFQDAGNALKAEFEEGYSAGYADAWQEIKKVVANAAFDAEMGAAYGEVV</sequence>
<dbReference type="Proteomes" id="UP000032483">
    <property type="component" value="Unassembled WGS sequence"/>
</dbReference>
<dbReference type="EMBL" id="JXXK01000008">
    <property type="protein sequence ID" value="KJF40197.1"/>
    <property type="molecule type" value="Genomic_DNA"/>
</dbReference>
<organism evidence="1 2">
    <name type="scientific">Ruthenibacterium lactatiformans</name>
    <dbReference type="NCBI Taxonomy" id="1550024"/>
    <lineage>
        <taxon>Bacteria</taxon>
        <taxon>Bacillati</taxon>
        <taxon>Bacillota</taxon>
        <taxon>Clostridia</taxon>
        <taxon>Eubacteriales</taxon>
        <taxon>Oscillospiraceae</taxon>
        <taxon>Ruthenibacterium</taxon>
    </lineage>
</organism>